<accession>A0A385EF71</accession>
<gene>
    <name evidence="1" type="ORF">CcrBL9_gp413</name>
</gene>
<sequence>MTKKLTPYERIVEAGRKGVGVRLSVEECQALMLDDAIAQAAYMAQMQRSGKYDWDDDGHNWTPL</sequence>
<reference evidence="2" key="1">
    <citation type="submission" date="2018-07" db="EMBL/GenBank/DDBJ databases">
        <title>Giant CbK-like Caulobacter bacteriophages have genetically divergent genomes.</title>
        <authorList>
            <person name="Wilson K.M."/>
            <person name="Ely B."/>
        </authorList>
    </citation>
    <scope>NUCLEOTIDE SEQUENCE [LARGE SCALE GENOMIC DNA]</scope>
</reference>
<organism evidence="1 2">
    <name type="scientific">Caulobacter phage CcrBL9</name>
    <dbReference type="NCBI Taxonomy" id="2283270"/>
    <lineage>
        <taxon>Viruses</taxon>
        <taxon>Duplodnaviria</taxon>
        <taxon>Heunggongvirae</taxon>
        <taxon>Uroviricota</taxon>
        <taxon>Caudoviricetes</taxon>
        <taxon>Jeanschmidtviridae</taxon>
        <taxon>Bertelyvirus</taxon>
        <taxon>Bertelyvirus BL9</taxon>
    </lineage>
</organism>
<protein>
    <submittedName>
        <fullName evidence="1">Uncharacterized protein</fullName>
    </submittedName>
</protein>
<dbReference type="Proteomes" id="UP000259421">
    <property type="component" value="Segment"/>
</dbReference>
<keyword evidence="2" id="KW-1185">Reference proteome</keyword>
<dbReference type="EMBL" id="MH588546">
    <property type="protein sequence ID" value="AXQ69437.1"/>
    <property type="molecule type" value="Genomic_DNA"/>
</dbReference>
<name>A0A385EF71_9CAUD</name>
<proteinExistence type="predicted"/>
<evidence type="ECO:0000313" key="1">
    <source>
        <dbReference type="EMBL" id="AXQ69437.1"/>
    </source>
</evidence>
<reference evidence="1 2" key="2">
    <citation type="submission" date="2018-09" db="EMBL/GenBank/DDBJ databases">
        <title>Giant CbK-like Caulobacter bacteriophages have genetically divergent genomes.</title>
        <authorList>
            <person name="Wilson K."/>
            <person name="Ely B."/>
        </authorList>
    </citation>
    <scope>NUCLEOTIDE SEQUENCE [LARGE SCALE GENOMIC DNA]</scope>
</reference>
<evidence type="ECO:0000313" key="2">
    <source>
        <dbReference type="Proteomes" id="UP000259421"/>
    </source>
</evidence>